<feature type="site" description="Interaction with DNA" evidence="10">
    <location>
        <position position="157"/>
    </location>
</feature>
<feature type="domain" description="Topo IA-type catalytic" evidence="13">
    <location>
        <begin position="147"/>
        <end position="603"/>
    </location>
</feature>
<evidence type="ECO:0000256" key="2">
    <source>
        <dbReference type="ARBA" id="ARBA00009446"/>
    </source>
</evidence>
<dbReference type="GO" id="GO:0006265">
    <property type="term" value="P:DNA topological change"/>
    <property type="evidence" value="ECO:0007669"/>
    <property type="project" value="UniProtKB-UniRule"/>
</dbReference>
<dbReference type="InterPro" id="IPR013826">
    <property type="entry name" value="Topo_IA_cen_sub3"/>
</dbReference>
<evidence type="ECO:0000256" key="7">
    <source>
        <dbReference type="ARBA" id="ARBA00023029"/>
    </source>
</evidence>
<evidence type="ECO:0000256" key="1">
    <source>
        <dbReference type="ARBA" id="ARBA00000213"/>
    </source>
</evidence>
<feature type="active site" description="O-(5'-phospho-DNA)-tyrosine intermediate" evidence="10">
    <location>
        <position position="325"/>
    </location>
</feature>
<evidence type="ECO:0000256" key="6">
    <source>
        <dbReference type="ARBA" id="ARBA00022842"/>
    </source>
</evidence>
<dbReference type="PROSITE" id="PS50880">
    <property type="entry name" value="TOPRIM"/>
    <property type="match status" value="1"/>
</dbReference>
<keyword evidence="5" id="KW-0862">Zinc</keyword>
<dbReference type="SMART" id="SM00493">
    <property type="entry name" value="TOPRIM"/>
    <property type="match status" value="1"/>
</dbReference>
<dbReference type="SMART" id="SM00437">
    <property type="entry name" value="TOP1Ac"/>
    <property type="match status" value="1"/>
</dbReference>
<dbReference type="GO" id="GO:0008270">
    <property type="term" value="F:zinc ion binding"/>
    <property type="evidence" value="ECO:0007669"/>
    <property type="project" value="UniProtKB-KW"/>
</dbReference>
<dbReference type="InterPro" id="IPR023406">
    <property type="entry name" value="Topo_IA_AS"/>
</dbReference>
<feature type="region of interest" description="Disordered" evidence="11">
    <location>
        <begin position="1"/>
        <end position="22"/>
    </location>
</feature>
<dbReference type="PANTHER" id="PTHR42785:SF1">
    <property type="entry name" value="DNA TOPOISOMERASE"/>
    <property type="match status" value="1"/>
</dbReference>
<feature type="region of interest" description="Interaction with DNA" evidence="10">
    <location>
        <begin position="181"/>
        <end position="186"/>
    </location>
</feature>
<dbReference type="SUPFAM" id="SSF57783">
    <property type="entry name" value="Zinc beta-ribbon"/>
    <property type="match status" value="4"/>
</dbReference>
<dbReference type="SUPFAM" id="SSF56712">
    <property type="entry name" value="Prokaryotic type I DNA topoisomerase"/>
    <property type="match status" value="1"/>
</dbReference>
<dbReference type="CDD" id="cd00186">
    <property type="entry name" value="TOP1Ac"/>
    <property type="match status" value="1"/>
</dbReference>
<dbReference type="Gene3D" id="1.10.460.10">
    <property type="entry name" value="Topoisomerase I, domain 2"/>
    <property type="match status" value="1"/>
</dbReference>
<dbReference type="PRINTS" id="PR00417">
    <property type="entry name" value="PRTPISMRASEI"/>
</dbReference>
<dbReference type="InterPro" id="IPR028612">
    <property type="entry name" value="Topoisom_1_IA"/>
</dbReference>
<dbReference type="HAMAP" id="MF_00952">
    <property type="entry name" value="Topoisom_1_prok"/>
    <property type="match status" value="1"/>
</dbReference>
<evidence type="ECO:0000256" key="11">
    <source>
        <dbReference type="SAM" id="MobiDB-lite"/>
    </source>
</evidence>
<dbReference type="InterPro" id="IPR013498">
    <property type="entry name" value="Topo_IA_Znf"/>
</dbReference>
<name>A0A806K0P2_9BACT</name>
<keyword evidence="9 10" id="KW-0413">Isomerase</keyword>
<keyword evidence="4" id="KW-0863">Zinc-finger</keyword>
<keyword evidence="7 10" id="KW-0799">Topoisomerase</keyword>
<dbReference type="Gene3D" id="2.70.20.10">
    <property type="entry name" value="Topoisomerase I, domain 3"/>
    <property type="match status" value="1"/>
</dbReference>
<reference evidence="14" key="1">
    <citation type="submission" date="2012-03" db="EMBL/GenBank/DDBJ databases">
        <title>Functional metagenomics reveals considerable lignocellulase gene clusters in the gut microbiome of a wood-feeding higher termite.</title>
        <authorList>
            <person name="Liu N."/>
        </authorList>
    </citation>
    <scope>NUCLEOTIDE SEQUENCE</scope>
</reference>
<keyword evidence="6" id="KW-0460">Magnesium</keyword>
<protein>
    <recommendedName>
        <fullName evidence="10">DNA topoisomerase 1</fullName>
        <ecNumber evidence="10">5.6.2.1</ecNumber>
    </recommendedName>
    <alternativeName>
        <fullName evidence="10">DNA topoisomerase I</fullName>
    </alternativeName>
</protein>
<evidence type="ECO:0000313" key="14">
    <source>
        <dbReference type="EMBL" id="AGS53276.1"/>
    </source>
</evidence>
<evidence type="ECO:0000256" key="4">
    <source>
        <dbReference type="ARBA" id="ARBA00022771"/>
    </source>
</evidence>
<comment type="subunit">
    <text evidence="10">Monomer.</text>
</comment>
<evidence type="ECO:0000256" key="9">
    <source>
        <dbReference type="ARBA" id="ARBA00023235"/>
    </source>
</evidence>
<dbReference type="InterPro" id="IPR006171">
    <property type="entry name" value="TOPRIM_dom"/>
</dbReference>
<feature type="site" description="Interaction with DNA" evidence="10">
    <location>
        <position position="51"/>
    </location>
</feature>
<dbReference type="GO" id="GO:0005694">
    <property type="term" value="C:chromosome"/>
    <property type="evidence" value="ECO:0007669"/>
    <property type="project" value="InterPro"/>
</dbReference>
<dbReference type="Pfam" id="PF01131">
    <property type="entry name" value="Topoisom_bac"/>
    <property type="match status" value="1"/>
</dbReference>
<dbReference type="NCBIfam" id="TIGR01051">
    <property type="entry name" value="topA_bact"/>
    <property type="match status" value="1"/>
</dbReference>
<feature type="site" description="Interaction with DNA" evidence="10">
    <location>
        <position position="535"/>
    </location>
</feature>
<feature type="site" description="Interaction with DNA" evidence="10">
    <location>
        <position position="173"/>
    </location>
</feature>
<feature type="site" description="Interaction with DNA" evidence="10">
    <location>
        <position position="161"/>
    </location>
</feature>
<dbReference type="InterPro" id="IPR000380">
    <property type="entry name" value="Topo_IA"/>
</dbReference>
<dbReference type="InterPro" id="IPR013824">
    <property type="entry name" value="Topo_IA_cen_sub1"/>
</dbReference>
<proteinExistence type="inferred from homology"/>
<evidence type="ECO:0000256" key="5">
    <source>
        <dbReference type="ARBA" id="ARBA00022833"/>
    </source>
</evidence>
<dbReference type="PANTHER" id="PTHR42785">
    <property type="entry name" value="DNA TOPOISOMERASE, TYPE IA, CORE"/>
    <property type="match status" value="1"/>
</dbReference>
<accession>A0A806K0P2</accession>
<dbReference type="EMBL" id="JQ844228">
    <property type="protein sequence ID" value="AGS53276.1"/>
    <property type="molecule type" value="Genomic_DNA"/>
</dbReference>
<dbReference type="EC" id="5.6.2.1" evidence="10"/>
<keyword evidence="3" id="KW-0479">Metal-binding</keyword>
<feature type="site" description="Interaction with DNA" evidence="10">
    <location>
        <position position="327"/>
    </location>
</feature>
<dbReference type="InterPro" id="IPR013825">
    <property type="entry name" value="Topo_IA_cen_sub2"/>
</dbReference>
<gene>
    <name evidence="10" type="primary">topA</name>
</gene>
<feature type="region of interest" description="Disordered" evidence="11">
    <location>
        <begin position="454"/>
        <end position="480"/>
    </location>
</feature>
<dbReference type="InterPro" id="IPR003602">
    <property type="entry name" value="Topo_IA_DNA-bd_dom"/>
</dbReference>
<dbReference type="GO" id="GO:0003917">
    <property type="term" value="F:DNA topoisomerase type I (single strand cut, ATP-independent) activity"/>
    <property type="evidence" value="ECO:0007669"/>
    <property type="project" value="UniProtKB-UniRule"/>
</dbReference>
<dbReference type="SMART" id="SM00436">
    <property type="entry name" value="TOP1Bc"/>
    <property type="match status" value="1"/>
</dbReference>
<feature type="domain" description="Toprim" evidence="12">
    <location>
        <begin position="21"/>
        <end position="131"/>
    </location>
</feature>
<organism evidence="14">
    <name type="scientific">uncultured bacterium contig00001</name>
    <dbReference type="NCBI Taxonomy" id="1181493"/>
    <lineage>
        <taxon>Bacteria</taxon>
        <taxon>environmental samples</taxon>
    </lineage>
</organism>
<dbReference type="Gene3D" id="1.10.290.10">
    <property type="entry name" value="Topoisomerase I, domain 4"/>
    <property type="match status" value="1"/>
</dbReference>
<evidence type="ECO:0000256" key="8">
    <source>
        <dbReference type="ARBA" id="ARBA00023125"/>
    </source>
</evidence>
<dbReference type="GO" id="GO:0003677">
    <property type="term" value="F:DNA binding"/>
    <property type="evidence" value="ECO:0007669"/>
    <property type="project" value="UniProtKB-KW"/>
</dbReference>
<sequence length="833" mass="91972">MANTKSSGTSKRKSATDAHPKSLVIVESPSKAKTISKYLGPGFKVLASVGHIRDLPKRLGVDIEGGFKEEYEIPSSKTKVVAELKAAVKNATELILATDPDREGEAISWHIVEATKPPKGIAVKRVRFNEITSAGVAKAMADPTDIDMNLVDAQRARRVLDRLVGYKVSQVLWDKVRRGLSAGRVQSVAVRLIADREKEIQAFKPIEYWALKGLFNAKTPPAFWMKLVKLGGAALQLGNKETRRRIENESQAKYLVEHLERASWSVTSLETKEKQRNPPAPFTTARLQQEAATKLKFSVSKTMQTAQRLYEGIDFGKGLMGLITYMRTDSPRLAPEAVASIRDYIGVQFGKDYLPDKPRIYKGKARAQDAHEAIRPTDISITPESLRGHLDGDQLRLYSLIWRAAVACQMEAARLDETVAGAKATLPNGEEALFEAKGEIEKFPGWLAVYRSGGESSKAEDSDGNQPGESEDDEHVGLPPLAVGTPLTLKKLESAQQFTTPPPRYSEASLVKKLEDDGIGRPSTYASIIATIQNRDYVKKHEGRFKPTELGMVVTDLLIQGFCDLMDPKYTSGMETKLDSIEEGELTFLKAMRDFYGPFEQSLKKASEGMANIKIGIPTEQICPKCGSPLLKRIGKNGLFFGCSKYPDCDHTQDIEQIDEPEDAPECPNCGATPMALRKGRFGPFWACPRYPECKGIVKADPKGIPVPPDVPTDEKCHVCGKRFVKRHGRYGEFICCEDYPKCKTVKKETLGVPCPKCGGDLSPRKSRFGSVFYGCTRYPKCDFSSRNKPVPKKCPKCGSPYLLEAVRKPRGKDPVTVLLCPVEGCGFEEITG</sequence>
<comment type="function">
    <text evidence="10">Releases the supercoiling and torsional tension of DNA, which is introduced during the DNA replication and transcription, by transiently cleaving and rejoining one strand of the DNA duplex. Introduces a single-strand break via transesterification at a target site in duplex DNA. The scissile phosphodiester is attacked by the catalytic tyrosine of the enzyme, resulting in the formation of a DNA-(5'-phosphotyrosyl)-enzyme intermediate and the expulsion of a 3'-OH DNA strand. The free DNA strand then undergoes passage around the unbroken strand, thus removing DNA supercoils. Finally, in the religation step, the DNA 3'-OH attacks the covalent intermediate to expel the active-site tyrosine and restore the DNA phosphodiester backbone.</text>
</comment>
<dbReference type="InterPro" id="IPR003601">
    <property type="entry name" value="Topo_IA_2"/>
</dbReference>
<feature type="site" description="Interaction with DNA" evidence="10">
    <location>
        <position position="158"/>
    </location>
</feature>
<dbReference type="CDD" id="cd03363">
    <property type="entry name" value="TOPRIM_TopoIA_TopoI"/>
    <property type="match status" value="1"/>
</dbReference>
<dbReference type="Pfam" id="PF01751">
    <property type="entry name" value="Toprim"/>
    <property type="match status" value="1"/>
</dbReference>
<keyword evidence="8 10" id="KW-0238">DNA-binding</keyword>
<comment type="catalytic activity">
    <reaction evidence="1 10">
        <text>ATP-independent breakage of single-stranded DNA, followed by passage and rejoining.</text>
        <dbReference type="EC" id="5.6.2.1"/>
    </reaction>
</comment>
<evidence type="ECO:0000259" key="12">
    <source>
        <dbReference type="PROSITE" id="PS50880"/>
    </source>
</evidence>
<dbReference type="InterPro" id="IPR005733">
    <property type="entry name" value="TopoI_bac-type"/>
</dbReference>
<feature type="site" description="Interaction with DNA" evidence="10">
    <location>
        <position position="166"/>
    </location>
</feature>
<evidence type="ECO:0000256" key="10">
    <source>
        <dbReference type="HAMAP-Rule" id="MF_00952"/>
    </source>
</evidence>
<dbReference type="AlphaFoldDB" id="A0A806K0P2"/>
<evidence type="ECO:0000256" key="3">
    <source>
        <dbReference type="ARBA" id="ARBA00022723"/>
    </source>
</evidence>
<dbReference type="InterPro" id="IPR034149">
    <property type="entry name" value="TOPRIM_TopoI"/>
</dbReference>
<dbReference type="InterPro" id="IPR013497">
    <property type="entry name" value="Topo_IA_cen"/>
</dbReference>
<dbReference type="PROSITE" id="PS00396">
    <property type="entry name" value="TOPO_IA_1"/>
    <property type="match status" value="1"/>
</dbReference>
<comment type="similarity">
    <text evidence="2 10">Belongs to the type IA topoisomerase family.</text>
</comment>
<dbReference type="Pfam" id="PF01396">
    <property type="entry name" value="Zn_ribbon_Top1"/>
    <property type="match status" value="4"/>
</dbReference>
<evidence type="ECO:0000259" key="13">
    <source>
        <dbReference type="PROSITE" id="PS52039"/>
    </source>
</evidence>
<dbReference type="Gene3D" id="3.30.65.10">
    <property type="entry name" value="Bacterial Topoisomerase I, domain 1"/>
    <property type="match status" value="4"/>
</dbReference>
<dbReference type="PROSITE" id="PS52039">
    <property type="entry name" value="TOPO_IA_2"/>
    <property type="match status" value="1"/>
</dbReference>
<dbReference type="Gene3D" id="3.40.50.140">
    <property type="match status" value="1"/>
</dbReference>
<dbReference type="InterPro" id="IPR023405">
    <property type="entry name" value="Topo_IA_core_domain"/>
</dbReference>